<dbReference type="CDD" id="cd02961">
    <property type="entry name" value="PDI_a_family"/>
    <property type="match status" value="1"/>
</dbReference>
<dbReference type="EMBL" id="JAVFWL010000003">
    <property type="protein sequence ID" value="KAK6740983.1"/>
    <property type="molecule type" value="Genomic_DNA"/>
</dbReference>
<proteinExistence type="inferred from homology"/>
<comment type="caution">
    <text evidence="4">The sequence shown here is derived from an EMBL/GenBank/DDBJ whole genome shotgun (WGS) entry which is preliminary data.</text>
</comment>
<protein>
    <recommendedName>
        <fullName evidence="3">Thioredoxin domain-containing protein</fullName>
    </recommendedName>
</protein>
<dbReference type="SUPFAM" id="SSF52833">
    <property type="entry name" value="Thioredoxin-like"/>
    <property type="match status" value="1"/>
</dbReference>
<keyword evidence="5" id="KW-1185">Reference proteome</keyword>
<dbReference type="Gene3D" id="3.40.30.10">
    <property type="entry name" value="Glutaredoxin"/>
    <property type="match status" value="1"/>
</dbReference>
<dbReference type="Proteomes" id="UP001303046">
    <property type="component" value="Unassembled WGS sequence"/>
</dbReference>
<dbReference type="Pfam" id="PF00085">
    <property type="entry name" value="Thioredoxin"/>
    <property type="match status" value="1"/>
</dbReference>
<gene>
    <name evidence="4" type="primary">Necator_chrIII.g9825</name>
    <name evidence="4" type="ORF">RB195_009060</name>
</gene>
<evidence type="ECO:0000256" key="1">
    <source>
        <dbReference type="ARBA" id="ARBA00006347"/>
    </source>
</evidence>
<evidence type="ECO:0000313" key="5">
    <source>
        <dbReference type="Proteomes" id="UP001303046"/>
    </source>
</evidence>
<dbReference type="InterPro" id="IPR013766">
    <property type="entry name" value="Thioredoxin_domain"/>
</dbReference>
<comment type="similarity">
    <text evidence="1">Belongs to the protein disulfide isomerase family.</text>
</comment>
<feature type="region of interest" description="Disordered" evidence="2">
    <location>
        <begin position="1"/>
        <end position="41"/>
    </location>
</feature>
<dbReference type="PANTHER" id="PTHR18929">
    <property type="entry name" value="PROTEIN DISULFIDE ISOMERASE"/>
    <property type="match status" value="1"/>
</dbReference>
<dbReference type="PANTHER" id="PTHR18929:SF240">
    <property type="entry name" value="PROTEIN DISULFIDE-ISOMERASE"/>
    <property type="match status" value="1"/>
</dbReference>
<organism evidence="4 5">
    <name type="scientific">Necator americanus</name>
    <name type="common">Human hookworm</name>
    <dbReference type="NCBI Taxonomy" id="51031"/>
    <lineage>
        <taxon>Eukaryota</taxon>
        <taxon>Metazoa</taxon>
        <taxon>Ecdysozoa</taxon>
        <taxon>Nematoda</taxon>
        <taxon>Chromadorea</taxon>
        <taxon>Rhabditida</taxon>
        <taxon>Rhabditina</taxon>
        <taxon>Rhabditomorpha</taxon>
        <taxon>Strongyloidea</taxon>
        <taxon>Ancylostomatidae</taxon>
        <taxon>Bunostominae</taxon>
        <taxon>Necator</taxon>
    </lineage>
</organism>
<reference evidence="4 5" key="1">
    <citation type="submission" date="2023-08" db="EMBL/GenBank/DDBJ databases">
        <title>A Necator americanus chromosomal reference genome.</title>
        <authorList>
            <person name="Ilik V."/>
            <person name="Petrzelkova K.J."/>
            <person name="Pardy F."/>
            <person name="Fuh T."/>
            <person name="Niatou-Singa F.S."/>
            <person name="Gouil Q."/>
            <person name="Baker L."/>
            <person name="Ritchie M.E."/>
            <person name="Jex A.R."/>
            <person name="Gazzola D."/>
            <person name="Li H."/>
            <person name="Toshio Fujiwara R."/>
            <person name="Zhan B."/>
            <person name="Aroian R.V."/>
            <person name="Pafco B."/>
            <person name="Schwarz E.M."/>
        </authorList>
    </citation>
    <scope>NUCLEOTIDE SEQUENCE [LARGE SCALE GENOMIC DNA]</scope>
    <source>
        <strain evidence="4 5">Aroian</strain>
        <tissue evidence="4">Whole animal</tissue>
    </source>
</reference>
<evidence type="ECO:0000259" key="3">
    <source>
        <dbReference type="PROSITE" id="PS51352"/>
    </source>
</evidence>
<dbReference type="InterPro" id="IPR036249">
    <property type="entry name" value="Thioredoxin-like_sf"/>
</dbReference>
<feature type="region of interest" description="Disordered" evidence="2">
    <location>
        <begin position="194"/>
        <end position="215"/>
    </location>
</feature>
<evidence type="ECO:0000256" key="2">
    <source>
        <dbReference type="SAM" id="MobiDB-lite"/>
    </source>
</evidence>
<feature type="compositionally biased region" description="Pro residues" evidence="2">
    <location>
        <begin position="1"/>
        <end position="28"/>
    </location>
</feature>
<sequence length="215" mass="24422">MVKSSLPPPPVEPPAPPPPGIPPPPGEPPSNRLHHHRRKDTTGPCPPDTCDPCPPCPDLCNNFQMDDCVYILTYNNFDDFATMCPTFVANFYADWCLPSMYMTPVYQRVAKRVSIPMAKIDAERNGAITNRYHLQKYPTLMLWKDRKGPYQYIGKPSEEEIVNWIGRYAGNVWTYRRREAANEQMRMFIPDRPANVVNRRGSRSPSVPGGGNKMS</sequence>
<accession>A0ABR1CRK4</accession>
<evidence type="ECO:0000313" key="4">
    <source>
        <dbReference type="EMBL" id="KAK6740983.1"/>
    </source>
</evidence>
<feature type="domain" description="Thioredoxin" evidence="3">
    <location>
        <begin position="9"/>
        <end position="170"/>
    </location>
</feature>
<dbReference type="PROSITE" id="PS51352">
    <property type="entry name" value="THIOREDOXIN_2"/>
    <property type="match status" value="1"/>
</dbReference>
<feature type="compositionally biased region" description="Low complexity" evidence="2">
    <location>
        <begin position="195"/>
        <end position="207"/>
    </location>
</feature>
<name>A0ABR1CRK4_NECAM</name>